<evidence type="ECO:0000313" key="2">
    <source>
        <dbReference type="EMBL" id="RUS71866.1"/>
    </source>
</evidence>
<reference evidence="2 3" key="1">
    <citation type="submission" date="2019-01" db="EMBL/GenBank/DDBJ databases">
        <title>A draft genome assembly of the solar-powered sea slug Elysia chlorotica.</title>
        <authorList>
            <person name="Cai H."/>
            <person name="Li Q."/>
            <person name="Fang X."/>
            <person name="Li J."/>
            <person name="Curtis N.E."/>
            <person name="Altenburger A."/>
            <person name="Shibata T."/>
            <person name="Feng M."/>
            <person name="Maeda T."/>
            <person name="Schwartz J.A."/>
            <person name="Shigenobu S."/>
            <person name="Lundholm N."/>
            <person name="Nishiyama T."/>
            <person name="Yang H."/>
            <person name="Hasebe M."/>
            <person name="Li S."/>
            <person name="Pierce S.K."/>
            <person name="Wang J."/>
        </authorList>
    </citation>
    <scope>NUCLEOTIDE SEQUENCE [LARGE SCALE GENOMIC DNA]</scope>
    <source>
        <strain evidence="2">EC2010</strain>
        <tissue evidence="2">Whole organism of an adult</tissue>
    </source>
</reference>
<keyword evidence="3" id="KW-1185">Reference proteome</keyword>
<proteinExistence type="predicted"/>
<evidence type="ECO:0000256" key="1">
    <source>
        <dbReference type="SAM" id="MobiDB-lite"/>
    </source>
</evidence>
<gene>
    <name evidence="2" type="ORF">EGW08_020375</name>
</gene>
<accession>A0A3S0Z8M2</accession>
<evidence type="ECO:0000313" key="3">
    <source>
        <dbReference type="Proteomes" id="UP000271974"/>
    </source>
</evidence>
<feature type="non-terminal residue" evidence="2">
    <location>
        <position position="104"/>
    </location>
</feature>
<organism evidence="2 3">
    <name type="scientific">Elysia chlorotica</name>
    <name type="common">Eastern emerald elysia</name>
    <name type="synonym">Sea slug</name>
    <dbReference type="NCBI Taxonomy" id="188477"/>
    <lineage>
        <taxon>Eukaryota</taxon>
        <taxon>Metazoa</taxon>
        <taxon>Spiralia</taxon>
        <taxon>Lophotrochozoa</taxon>
        <taxon>Mollusca</taxon>
        <taxon>Gastropoda</taxon>
        <taxon>Heterobranchia</taxon>
        <taxon>Euthyneura</taxon>
        <taxon>Panpulmonata</taxon>
        <taxon>Sacoglossa</taxon>
        <taxon>Placobranchoidea</taxon>
        <taxon>Plakobranchidae</taxon>
        <taxon>Elysia</taxon>
    </lineage>
</organism>
<feature type="region of interest" description="Disordered" evidence="1">
    <location>
        <begin position="79"/>
        <end position="104"/>
    </location>
</feature>
<sequence length="104" mass="11814">MVCRSVFIRQFYLQSFSPFQDLVLNICVAGVRSHNLYDMAQSEPYIELRPISTPETTMPVHHNKGVILDDCGPQDFCRSRRQTISTGDKAPNDDKSKRRTSGPP</sequence>
<name>A0A3S0Z8M2_ELYCH</name>
<dbReference type="AlphaFoldDB" id="A0A3S0Z8M2"/>
<comment type="caution">
    <text evidence="2">The sequence shown here is derived from an EMBL/GenBank/DDBJ whole genome shotgun (WGS) entry which is preliminary data.</text>
</comment>
<protein>
    <submittedName>
        <fullName evidence="2">Uncharacterized protein</fullName>
    </submittedName>
</protein>
<dbReference type="Proteomes" id="UP000271974">
    <property type="component" value="Unassembled WGS sequence"/>
</dbReference>
<dbReference type="EMBL" id="RQTK01001148">
    <property type="protein sequence ID" value="RUS71866.1"/>
    <property type="molecule type" value="Genomic_DNA"/>
</dbReference>